<proteinExistence type="inferred from homology"/>
<evidence type="ECO:0000256" key="10">
    <source>
        <dbReference type="SAM" id="Phobius"/>
    </source>
</evidence>
<evidence type="ECO:0000256" key="3">
    <source>
        <dbReference type="ARBA" id="ARBA00022448"/>
    </source>
</evidence>
<evidence type="ECO:0000256" key="6">
    <source>
        <dbReference type="ARBA" id="ARBA00022927"/>
    </source>
</evidence>
<dbReference type="AlphaFoldDB" id="A0A9P6AX83"/>
<comment type="similarity">
    <text evidence="2">Belongs to the SecE/SEC61-gamma family.</text>
</comment>
<dbReference type="PANTHER" id="PTHR12309">
    <property type="entry name" value="SEC61 GAMMA SUBUNIT"/>
    <property type="match status" value="1"/>
</dbReference>
<dbReference type="Gene3D" id="1.20.5.820">
    <property type="entry name" value="Preprotein translocase SecE subunit"/>
    <property type="match status" value="1"/>
</dbReference>
<comment type="caution">
    <text evidence="11">The sequence shown here is derived from an EMBL/GenBank/DDBJ whole genome shotgun (WGS) entry which is preliminary data.</text>
</comment>
<keyword evidence="12" id="KW-1185">Reference proteome</keyword>
<accession>A0A9P6AX83</accession>
<keyword evidence="8" id="KW-0811">Translocation</keyword>
<name>A0A9P6AX83_9AGAM</name>
<dbReference type="InterPro" id="IPR001901">
    <property type="entry name" value="Translocase_SecE/Sec61-g"/>
</dbReference>
<organism evidence="11 12">
    <name type="scientific">Hydnum rufescens UP504</name>
    <dbReference type="NCBI Taxonomy" id="1448309"/>
    <lineage>
        <taxon>Eukaryota</taxon>
        <taxon>Fungi</taxon>
        <taxon>Dikarya</taxon>
        <taxon>Basidiomycota</taxon>
        <taxon>Agaricomycotina</taxon>
        <taxon>Agaricomycetes</taxon>
        <taxon>Cantharellales</taxon>
        <taxon>Hydnaceae</taxon>
        <taxon>Hydnum</taxon>
    </lineage>
</organism>
<dbReference type="InterPro" id="IPR023391">
    <property type="entry name" value="Prot_translocase_SecE_dom_sf"/>
</dbReference>
<keyword evidence="3" id="KW-0813">Transport</keyword>
<feature type="transmembrane region" description="Helical" evidence="10">
    <location>
        <begin position="34"/>
        <end position="54"/>
    </location>
</feature>
<dbReference type="GO" id="GO:0005789">
    <property type="term" value="C:endoplasmic reticulum membrane"/>
    <property type="evidence" value="ECO:0007669"/>
    <property type="project" value="UniProtKB-SubCell"/>
</dbReference>
<dbReference type="NCBIfam" id="TIGR00327">
    <property type="entry name" value="secE_euk_arch"/>
    <property type="match status" value="1"/>
</dbReference>
<keyword evidence="9 10" id="KW-0472">Membrane</keyword>
<evidence type="ECO:0000256" key="8">
    <source>
        <dbReference type="ARBA" id="ARBA00023010"/>
    </source>
</evidence>
<dbReference type="GO" id="GO:0006605">
    <property type="term" value="P:protein targeting"/>
    <property type="evidence" value="ECO:0007669"/>
    <property type="project" value="InterPro"/>
</dbReference>
<dbReference type="GO" id="GO:0006886">
    <property type="term" value="P:intracellular protein transport"/>
    <property type="evidence" value="ECO:0007669"/>
    <property type="project" value="InterPro"/>
</dbReference>
<evidence type="ECO:0000256" key="7">
    <source>
        <dbReference type="ARBA" id="ARBA00022989"/>
    </source>
</evidence>
<dbReference type="SUPFAM" id="SSF103456">
    <property type="entry name" value="Preprotein translocase SecE subunit"/>
    <property type="match status" value="1"/>
</dbReference>
<evidence type="ECO:0000256" key="9">
    <source>
        <dbReference type="ARBA" id="ARBA00023136"/>
    </source>
</evidence>
<dbReference type="OrthoDB" id="2401875at2759"/>
<comment type="subcellular location">
    <subcellularLocation>
        <location evidence="1">Endoplasmic reticulum membrane</location>
        <topology evidence="1">Single-pass membrane protein</topology>
    </subcellularLocation>
</comment>
<keyword evidence="4 10" id="KW-0812">Transmembrane</keyword>
<keyword evidence="7 10" id="KW-1133">Transmembrane helix</keyword>
<dbReference type="Proteomes" id="UP000886523">
    <property type="component" value="Unassembled WGS sequence"/>
</dbReference>
<dbReference type="Pfam" id="PF00584">
    <property type="entry name" value="SecE"/>
    <property type="match status" value="1"/>
</dbReference>
<evidence type="ECO:0000256" key="1">
    <source>
        <dbReference type="ARBA" id="ARBA00004389"/>
    </source>
</evidence>
<evidence type="ECO:0000313" key="11">
    <source>
        <dbReference type="EMBL" id="KAF9513673.1"/>
    </source>
</evidence>
<protein>
    <recommendedName>
        <fullName evidence="13">SecE/sec61-gamma protein</fullName>
    </recommendedName>
</protein>
<reference evidence="11" key="1">
    <citation type="journal article" date="2020" name="Nat. Commun.">
        <title>Large-scale genome sequencing of mycorrhizal fungi provides insights into the early evolution of symbiotic traits.</title>
        <authorList>
            <person name="Miyauchi S."/>
            <person name="Kiss E."/>
            <person name="Kuo A."/>
            <person name="Drula E."/>
            <person name="Kohler A."/>
            <person name="Sanchez-Garcia M."/>
            <person name="Morin E."/>
            <person name="Andreopoulos B."/>
            <person name="Barry K.W."/>
            <person name="Bonito G."/>
            <person name="Buee M."/>
            <person name="Carver A."/>
            <person name="Chen C."/>
            <person name="Cichocki N."/>
            <person name="Clum A."/>
            <person name="Culley D."/>
            <person name="Crous P.W."/>
            <person name="Fauchery L."/>
            <person name="Girlanda M."/>
            <person name="Hayes R.D."/>
            <person name="Keri Z."/>
            <person name="LaButti K."/>
            <person name="Lipzen A."/>
            <person name="Lombard V."/>
            <person name="Magnuson J."/>
            <person name="Maillard F."/>
            <person name="Murat C."/>
            <person name="Nolan M."/>
            <person name="Ohm R.A."/>
            <person name="Pangilinan J."/>
            <person name="Pereira M.F."/>
            <person name="Perotto S."/>
            <person name="Peter M."/>
            <person name="Pfister S."/>
            <person name="Riley R."/>
            <person name="Sitrit Y."/>
            <person name="Stielow J.B."/>
            <person name="Szollosi G."/>
            <person name="Zifcakova L."/>
            <person name="Stursova M."/>
            <person name="Spatafora J.W."/>
            <person name="Tedersoo L."/>
            <person name="Vaario L.M."/>
            <person name="Yamada A."/>
            <person name="Yan M."/>
            <person name="Wang P."/>
            <person name="Xu J."/>
            <person name="Bruns T."/>
            <person name="Baldrian P."/>
            <person name="Vilgalys R."/>
            <person name="Dunand C."/>
            <person name="Henrissat B."/>
            <person name="Grigoriev I.V."/>
            <person name="Hibbett D."/>
            <person name="Nagy L.G."/>
            <person name="Martin F.M."/>
        </authorList>
    </citation>
    <scope>NUCLEOTIDE SEQUENCE</scope>
    <source>
        <strain evidence="11">UP504</strain>
    </source>
</reference>
<dbReference type="InterPro" id="IPR008158">
    <property type="entry name" value="Translocase_Sec61-g"/>
</dbReference>
<keyword evidence="5" id="KW-0256">Endoplasmic reticulum</keyword>
<keyword evidence="6" id="KW-0653">Protein transport</keyword>
<dbReference type="HAMAP" id="MF_00422">
    <property type="entry name" value="SecE"/>
    <property type="match status" value="1"/>
</dbReference>
<dbReference type="GO" id="GO:0008320">
    <property type="term" value="F:protein transmembrane transporter activity"/>
    <property type="evidence" value="ECO:0007669"/>
    <property type="project" value="InterPro"/>
</dbReference>
<dbReference type="EMBL" id="MU128969">
    <property type="protein sequence ID" value="KAF9513673.1"/>
    <property type="molecule type" value="Genomic_DNA"/>
</dbReference>
<evidence type="ECO:0000313" key="12">
    <source>
        <dbReference type="Proteomes" id="UP000886523"/>
    </source>
</evidence>
<evidence type="ECO:0000256" key="2">
    <source>
        <dbReference type="ARBA" id="ARBA00008274"/>
    </source>
</evidence>
<sequence length="80" mass="9355">MSDKLRELVEVPKTWYKEGSLFITRCTKPSQKDFVQICRAVAIGFAVMGFLGYFVKLVHIPMWVLFYLSFSSRLRLCDSR</sequence>
<gene>
    <name evidence="11" type="ORF">BS47DRAFT_1329389</name>
</gene>
<evidence type="ECO:0000256" key="4">
    <source>
        <dbReference type="ARBA" id="ARBA00022692"/>
    </source>
</evidence>
<evidence type="ECO:0008006" key="13">
    <source>
        <dbReference type="Google" id="ProtNLM"/>
    </source>
</evidence>
<evidence type="ECO:0000256" key="5">
    <source>
        <dbReference type="ARBA" id="ARBA00022824"/>
    </source>
</evidence>